<dbReference type="PANTHER" id="PTHR35851">
    <property type="entry name" value="CELL DIVISION PROTEIN FTSQ"/>
    <property type="match status" value="1"/>
</dbReference>
<keyword evidence="8 9" id="KW-0131">Cell cycle</keyword>
<evidence type="ECO:0000256" key="3">
    <source>
        <dbReference type="ARBA" id="ARBA00022519"/>
    </source>
</evidence>
<dbReference type="Pfam" id="PF03799">
    <property type="entry name" value="FtsQ_DivIB_C"/>
    <property type="match status" value="1"/>
</dbReference>
<comment type="similarity">
    <text evidence="9">Belongs to the FtsQ/DivIB family. FtsQ subfamily.</text>
</comment>
<evidence type="ECO:0000313" key="13">
    <source>
        <dbReference type="Proteomes" id="UP000285710"/>
    </source>
</evidence>
<keyword evidence="3 9" id="KW-0997">Cell inner membrane</keyword>
<dbReference type="EMBL" id="SAUW01000008">
    <property type="protein sequence ID" value="RWR12262.1"/>
    <property type="molecule type" value="Genomic_DNA"/>
</dbReference>
<comment type="function">
    <text evidence="9">Essential cell division protein.</text>
</comment>
<gene>
    <name evidence="9" type="primary">ftsQ</name>
    <name evidence="12" type="ORF">D2T33_09145</name>
</gene>
<keyword evidence="2 9" id="KW-1003">Cell membrane</keyword>
<comment type="caution">
    <text evidence="12">The sequence shown here is derived from an EMBL/GenBank/DDBJ whole genome shotgun (WGS) entry which is preliminary data.</text>
</comment>
<dbReference type="GO" id="GO:0090529">
    <property type="term" value="P:cell septum assembly"/>
    <property type="evidence" value="ECO:0007669"/>
    <property type="project" value="InterPro"/>
</dbReference>
<evidence type="ECO:0000256" key="1">
    <source>
        <dbReference type="ARBA" id="ARBA00004370"/>
    </source>
</evidence>
<comment type="subcellular location">
    <subcellularLocation>
        <location evidence="9">Cell inner membrane</location>
        <topology evidence="9">Single-pass type II membrane protein</topology>
    </subcellularLocation>
    <subcellularLocation>
        <location evidence="1">Membrane</location>
    </subcellularLocation>
    <text evidence="9">Localizes to the division septum.</text>
</comment>
<reference evidence="12 13" key="2">
    <citation type="submission" date="2019-01" db="EMBL/GenBank/DDBJ databases">
        <authorList>
            <person name="Li Y."/>
        </authorList>
    </citation>
    <scope>NUCLEOTIDE SEQUENCE [LARGE SCALE GENOMIC DNA]</scope>
    <source>
        <strain evidence="12 13">2D-5</strain>
    </source>
</reference>
<evidence type="ECO:0000256" key="10">
    <source>
        <dbReference type="SAM" id="MobiDB-lite"/>
    </source>
</evidence>
<reference evidence="12 13" key="1">
    <citation type="submission" date="2019-01" db="EMBL/GenBank/DDBJ databases">
        <title>Sinorhodobacter populi sp. nov. isolated from the symptomatic bark tissue of Populus euramericana canker.</title>
        <authorList>
            <person name="Xu G."/>
        </authorList>
    </citation>
    <scope>NUCLEOTIDE SEQUENCE [LARGE SCALE GENOMIC DNA]</scope>
    <source>
        <strain evidence="12 13">2D-5</strain>
    </source>
</reference>
<keyword evidence="4 9" id="KW-0132">Cell division</keyword>
<evidence type="ECO:0000256" key="4">
    <source>
        <dbReference type="ARBA" id="ARBA00022618"/>
    </source>
</evidence>
<evidence type="ECO:0000256" key="6">
    <source>
        <dbReference type="ARBA" id="ARBA00022989"/>
    </source>
</evidence>
<evidence type="ECO:0000313" key="12">
    <source>
        <dbReference type="EMBL" id="RWR12262.1"/>
    </source>
</evidence>
<dbReference type="GO" id="GO:0032153">
    <property type="term" value="C:cell division site"/>
    <property type="evidence" value="ECO:0007669"/>
    <property type="project" value="UniProtKB-UniRule"/>
</dbReference>
<dbReference type="Proteomes" id="UP000285710">
    <property type="component" value="Unassembled WGS sequence"/>
</dbReference>
<keyword evidence="13" id="KW-1185">Reference proteome</keyword>
<dbReference type="GO" id="GO:0005886">
    <property type="term" value="C:plasma membrane"/>
    <property type="evidence" value="ECO:0007669"/>
    <property type="project" value="UniProtKB-SubCell"/>
</dbReference>
<protein>
    <recommendedName>
        <fullName evidence="9">Cell division protein FtsQ</fullName>
    </recommendedName>
</protein>
<name>A0A443IVU8_9RHOB</name>
<evidence type="ECO:0000256" key="2">
    <source>
        <dbReference type="ARBA" id="ARBA00022475"/>
    </source>
</evidence>
<dbReference type="HAMAP" id="MF_00911">
    <property type="entry name" value="FtsQ_subfam"/>
    <property type="match status" value="1"/>
</dbReference>
<evidence type="ECO:0000259" key="11">
    <source>
        <dbReference type="PROSITE" id="PS51779"/>
    </source>
</evidence>
<feature type="domain" description="POTRA" evidence="11">
    <location>
        <begin position="99"/>
        <end position="166"/>
    </location>
</feature>
<dbReference type="GO" id="GO:0043093">
    <property type="term" value="P:FtsZ-dependent cytokinesis"/>
    <property type="evidence" value="ECO:0007669"/>
    <property type="project" value="UniProtKB-UniRule"/>
</dbReference>
<accession>A0A443IVU8</accession>
<evidence type="ECO:0000256" key="7">
    <source>
        <dbReference type="ARBA" id="ARBA00023136"/>
    </source>
</evidence>
<evidence type="ECO:0000256" key="8">
    <source>
        <dbReference type="ARBA" id="ARBA00023306"/>
    </source>
</evidence>
<dbReference type="InterPro" id="IPR034746">
    <property type="entry name" value="POTRA"/>
</dbReference>
<keyword evidence="7 9" id="KW-0472">Membrane</keyword>
<organism evidence="12 13">
    <name type="scientific">Paenirhodobacter populi</name>
    <dbReference type="NCBI Taxonomy" id="2306993"/>
    <lineage>
        <taxon>Bacteria</taxon>
        <taxon>Pseudomonadati</taxon>
        <taxon>Pseudomonadota</taxon>
        <taxon>Alphaproteobacteria</taxon>
        <taxon>Rhodobacterales</taxon>
        <taxon>Rhodobacter group</taxon>
        <taxon>Paenirhodobacter</taxon>
    </lineage>
</organism>
<evidence type="ECO:0000256" key="9">
    <source>
        <dbReference type="HAMAP-Rule" id="MF_00911"/>
    </source>
</evidence>
<evidence type="ECO:0000256" key="5">
    <source>
        <dbReference type="ARBA" id="ARBA00022692"/>
    </source>
</evidence>
<sequence length="334" mass="37128">MRPLNGEPRLRREPVLQAGQRRVIFGRRGGQRYRAPSRLAFRLQRLWLTPVVRALTRIGAPIFAVTLGLGLWFGDEGRRADFVQWVDDVKLQIQNRPEFRVSALKVEGAGPEVEEAARMLLPIELPASSFAIDLTAYHDAIARLDAVQDAAVIVRSGTLEVKVTERQPVILWRTPNGIEMLDAGGHRVASLTRRDARPDLPLIAGEGADAAAPEALEILSAAEPLLPKMRGLIRMGERRWDIALADNRRILLPSKNPARAVEEVLSLDRSDDLLSRDFAVVDMRNQDRPTIRLTPNSLEQFQIVTGQIVPEKKTETTRASARSSDTKSNAKASP</sequence>
<dbReference type="PROSITE" id="PS51779">
    <property type="entry name" value="POTRA"/>
    <property type="match status" value="1"/>
</dbReference>
<dbReference type="RefSeq" id="WP_128269576.1">
    <property type="nucleotide sequence ID" value="NZ_SAUW01000008.1"/>
</dbReference>
<feature type="compositionally biased region" description="Polar residues" evidence="10">
    <location>
        <begin position="317"/>
        <end position="334"/>
    </location>
</feature>
<feature type="region of interest" description="Disordered" evidence="10">
    <location>
        <begin position="308"/>
        <end position="334"/>
    </location>
</feature>
<dbReference type="InterPro" id="IPR005548">
    <property type="entry name" value="Cell_div_FtsQ/DivIB_C"/>
</dbReference>
<keyword evidence="6 9" id="KW-1133">Transmembrane helix</keyword>
<dbReference type="PANTHER" id="PTHR35851:SF1">
    <property type="entry name" value="CELL DIVISION PROTEIN FTSQ"/>
    <property type="match status" value="1"/>
</dbReference>
<dbReference type="InterPro" id="IPR026579">
    <property type="entry name" value="FtsQ"/>
</dbReference>
<proteinExistence type="inferred from homology"/>
<keyword evidence="5 9" id="KW-0812">Transmembrane</keyword>
<dbReference type="AlphaFoldDB" id="A0A443IVU8"/>